<dbReference type="HOGENOM" id="CLU_3397137_0_0_9"/>
<evidence type="ECO:0000313" key="1">
    <source>
        <dbReference type="EMBL" id="EEX26328.1"/>
    </source>
</evidence>
<dbReference type="AlphaFoldDB" id="D0DR52"/>
<dbReference type="Proteomes" id="UP000004920">
    <property type="component" value="Unassembled WGS sequence"/>
</dbReference>
<protein>
    <submittedName>
        <fullName evidence="1">Uncharacterized protein</fullName>
    </submittedName>
</protein>
<proteinExistence type="predicted"/>
<name>D0DR52_LIMFE</name>
<organism evidence="1">
    <name type="scientific">Limosilactobacillus fermentum 28-3-CHN</name>
    <dbReference type="NCBI Taxonomy" id="575599"/>
    <lineage>
        <taxon>Bacteria</taxon>
        <taxon>Bacillati</taxon>
        <taxon>Bacillota</taxon>
        <taxon>Bacilli</taxon>
        <taxon>Lactobacillales</taxon>
        <taxon>Lactobacillaceae</taxon>
        <taxon>Limosilactobacillus</taxon>
    </lineage>
</organism>
<accession>D0DR52</accession>
<sequence>MIEVEEDTLTKRIEEIKKHARFTSRTNFEER</sequence>
<reference evidence="1" key="1">
    <citation type="submission" date="2009-08" db="EMBL/GenBank/DDBJ databases">
        <title>The Genome Sequence of Lactobacillus fermentum 28-3-CHN.</title>
        <authorList>
            <consortium name="The Broad Institute Genome Sequencing Platform"/>
            <person name="Ward D."/>
            <person name="Feldgarden M."/>
            <person name="Earl A."/>
            <person name="Young S.K."/>
            <person name="Zeng Q."/>
            <person name="Koehrsen M."/>
            <person name="Alvarado L."/>
            <person name="Berlin A."/>
            <person name="Bochicchio J."/>
            <person name="Borenstein D."/>
            <person name="Chapman S.B."/>
            <person name="Chen Z."/>
            <person name="Engels R."/>
            <person name="Freedman E."/>
            <person name="Gellesch M."/>
            <person name="Goldberg J."/>
            <person name="Griggs A."/>
            <person name="Gujja S."/>
            <person name="Heilman E."/>
            <person name="Heiman D."/>
            <person name="Hepburn T."/>
            <person name="Howarth C."/>
            <person name="Jen D."/>
            <person name="Larson L."/>
            <person name="Lewis B."/>
            <person name="Mehta T."/>
            <person name="Park D."/>
            <person name="Pearson M."/>
            <person name="Roberts A."/>
            <person name="Saif S."/>
            <person name="Shea T."/>
            <person name="Shenoy N."/>
            <person name="Sisk P."/>
            <person name="Stolte C."/>
            <person name="Sykes S."/>
            <person name="Thomson T."/>
            <person name="Walk T."/>
            <person name="White J."/>
            <person name="Yandava C."/>
            <person name="Liu Y."/>
            <person name="Xu Q."/>
            <person name="Haas B."/>
            <person name="Nusbaum C."/>
            <person name="Birren B."/>
        </authorList>
    </citation>
    <scope>NUCLEOTIDE SEQUENCE</scope>
    <source>
        <strain evidence="1">28-3-CHN</strain>
    </source>
</reference>
<dbReference type="EMBL" id="GG704699">
    <property type="protein sequence ID" value="EEX26328.1"/>
    <property type="molecule type" value="Genomic_DNA"/>
</dbReference>
<gene>
    <name evidence="1" type="ORF">HMPREF0513_00066</name>
</gene>